<dbReference type="Proteomes" id="UP001302676">
    <property type="component" value="Unassembled WGS sequence"/>
</dbReference>
<evidence type="ECO:0000256" key="1">
    <source>
        <dbReference type="SAM" id="MobiDB-lite"/>
    </source>
</evidence>
<organism evidence="2 3">
    <name type="scientific">Dichotomopilus funicola</name>
    <dbReference type="NCBI Taxonomy" id="1934379"/>
    <lineage>
        <taxon>Eukaryota</taxon>
        <taxon>Fungi</taxon>
        <taxon>Dikarya</taxon>
        <taxon>Ascomycota</taxon>
        <taxon>Pezizomycotina</taxon>
        <taxon>Sordariomycetes</taxon>
        <taxon>Sordariomycetidae</taxon>
        <taxon>Sordariales</taxon>
        <taxon>Chaetomiaceae</taxon>
        <taxon>Dichotomopilus</taxon>
    </lineage>
</organism>
<protein>
    <submittedName>
        <fullName evidence="2">Uncharacterized protein</fullName>
    </submittedName>
</protein>
<accession>A0AAN6UZV4</accession>
<comment type="caution">
    <text evidence="2">The sequence shown here is derived from an EMBL/GenBank/DDBJ whole genome shotgun (WGS) entry which is preliminary data.</text>
</comment>
<dbReference type="AlphaFoldDB" id="A0AAN6UZV4"/>
<evidence type="ECO:0000313" key="3">
    <source>
        <dbReference type="Proteomes" id="UP001302676"/>
    </source>
</evidence>
<gene>
    <name evidence="2" type="ORF">C8A04DRAFT_31487</name>
</gene>
<feature type="compositionally biased region" description="Low complexity" evidence="1">
    <location>
        <begin position="179"/>
        <end position="188"/>
    </location>
</feature>
<dbReference type="EMBL" id="MU853620">
    <property type="protein sequence ID" value="KAK4140941.1"/>
    <property type="molecule type" value="Genomic_DNA"/>
</dbReference>
<feature type="compositionally biased region" description="Polar residues" evidence="1">
    <location>
        <begin position="584"/>
        <end position="606"/>
    </location>
</feature>
<reference evidence="2" key="2">
    <citation type="submission" date="2023-05" db="EMBL/GenBank/DDBJ databases">
        <authorList>
            <consortium name="Lawrence Berkeley National Laboratory"/>
            <person name="Steindorff A."/>
            <person name="Hensen N."/>
            <person name="Bonometti L."/>
            <person name="Westerberg I."/>
            <person name="Brannstrom I.O."/>
            <person name="Guillou S."/>
            <person name="Cros-Aarteil S."/>
            <person name="Calhoun S."/>
            <person name="Haridas S."/>
            <person name="Kuo A."/>
            <person name="Mondo S."/>
            <person name="Pangilinan J."/>
            <person name="Riley R."/>
            <person name="Labutti K."/>
            <person name="Andreopoulos B."/>
            <person name="Lipzen A."/>
            <person name="Chen C."/>
            <person name="Yanf M."/>
            <person name="Daum C."/>
            <person name="Ng V."/>
            <person name="Clum A."/>
            <person name="Ohm R."/>
            <person name="Martin F."/>
            <person name="Silar P."/>
            <person name="Natvig D."/>
            <person name="Lalanne C."/>
            <person name="Gautier V."/>
            <person name="Ament-Velasquez S.L."/>
            <person name="Kruys A."/>
            <person name="Hutchinson M.I."/>
            <person name="Powell A.J."/>
            <person name="Barry K."/>
            <person name="Miller A.N."/>
            <person name="Grigoriev I.V."/>
            <person name="Debuchy R."/>
            <person name="Gladieux P."/>
            <person name="Thoren M.H."/>
            <person name="Johannesson H."/>
        </authorList>
    </citation>
    <scope>NUCLEOTIDE SEQUENCE</scope>
    <source>
        <strain evidence="2">CBS 141.50</strain>
    </source>
</reference>
<sequence>MTAVWDPDRVLNVRGRGIYQNGIQCNGANGGYGPRCGWTKGRRLDEAPDVRRAEALLHSLAARPPTNISMDTLEELAWLCLCRDHHQDQMRLIAQKWDRLVRSAAAKYVPPAPVPVPAPAPAPAPGPTPTPAWAPLVPASATSPATVPAPVVTFDSLQWKSADWQSVLVPLTSSTAQVKSPSTTTPAKTPSPPPTQPAIQTAEKPRHERIQHANAPTKPTTRARSPSRERTNSELQAALVKLSALQIQNTELRDQEQRLKVLEKEYADFKQSTTTELAGAQVKIVTLEKENKNFREEADRLQALEAEYSQSSQESNDALVWSQDQLSTLQTQHTDLSEEHETLAAEYAALKEQAAAQAEEHEKALRSQAEAVEIERAEALAKAERVYTEKALALADLQSEYHGLQNRAALTTISLQAQTAAVLKLQAEYDTLQSEHTSLKSKYAALRSGYTGLEGRHLALEASHAGCLAETHMQAANMILLQDQIAALSHSEAQLRAEAQQRDVTLQDTRDKLGYALRLADEVVSVSFAAAGRRNTKFQGRASRLVKKAGARTVGKVKDLGRSKGRTNKESRGVVAVNEKVRDGSSTGSNPDLHGRQTSPVRTTANVGVLPARSKRSVLGGVQGWLKKLGPRS</sequence>
<feature type="region of interest" description="Disordered" evidence="1">
    <location>
        <begin position="174"/>
        <end position="233"/>
    </location>
</feature>
<evidence type="ECO:0000313" key="2">
    <source>
        <dbReference type="EMBL" id="KAK4140941.1"/>
    </source>
</evidence>
<reference evidence="2" key="1">
    <citation type="journal article" date="2023" name="Mol. Phylogenet. Evol.">
        <title>Genome-scale phylogeny and comparative genomics of the fungal order Sordariales.</title>
        <authorList>
            <person name="Hensen N."/>
            <person name="Bonometti L."/>
            <person name="Westerberg I."/>
            <person name="Brannstrom I.O."/>
            <person name="Guillou S."/>
            <person name="Cros-Aarteil S."/>
            <person name="Calhoun S."/>
            <person name="Haridas S."/>
            <person name="Kuo A."/>
            <person name="Mondo S."/>
            <person name="Pangilinan J."/>
            <person name="Riley R."/>
            <person name="LaButti K."/>
            <person name="Andreopoulos B."/>
            <person name="Lipzen A."/>
            <person name="Chen C."/>
            <person name="Yan M."/>
            <person name="Daum C."/>
            <person name="Ng V."/>
            <person name="Clum A."/>
            <person name="Steindorff A."/>
            <person name="Ohm R.A."/>
            <person name="Martin F."/>
            <person name="Silar P."/>
            <person name="Natvig D.O."/>
            <person name="Lalanne C."/>
            <person name="Gautier V."/>
            <person name="Ament-Velasquez S.L."/>
            <person name="Kruys A."/>
            <person name="Hutchinson M.I."/>
            <person name="Powell A.J."/>
            <person name="Barry K."/>
            <person name="Miller A.N."/>
            <person name="Grigoriev I.V."/>
            <person name="Debuchy R."/>
            <person name="Gladieux P."/>
            <person name="Hiltunen Thoren M."/>
            <person name="Johannesson H."/>
        </authorList>
    </citation>
    <scope>NUCLEOTIDE SEQUENCE</scope>
    <source>
        <strain evidence="2">CBS 141.50</strain>
    </source>
</reference>
<keyword evidence="3" id="KW-1185">Reference proteome</keyword>
<proteinExistence type="predicted"/>
<dbReference type="RefSeq" id="XP_062634312.1">
    <property type="nucleotide sequence ID" value="XM_062781770.1"/>
</dbReference>
<feature type="region of interest" description="Disordered" evidence="1">
    <location>
        <begin position="579"/>
        <end position="609"/>
    </location>
</feature>
<dbReference type="GeneID" id="87818383"/>
<name>A0AAN6UZV4_9PEZI</name>